<accession>A0A6G0ZI92</accession>
<dbReference type="AlphaFoldDB" id="A0A6G0ZI92"/>
<gene>
    <name evidence="1" type="ORF">FWK35_00004356</name>
</gene>
<protein>
    <submittedName>
        <fullName evidence="1">Uncharacterized protein</fullName>
    </submittedName>
</protein>
<keyword evidence="2" id="KW-1185">Reference proteome</keyword>
<organism evidence="1 2">
    <name type="scientific">Aphis craccivora</name>
    <name type="common">Cowpea aphid</name>
    <dbReference type="NCBI Taxonomy" id="307492"/>
    <lineage>
        <taxon>Eukaryota</taxon>
        <taxon>Metazoa</taxon>
        <taxon>Ecdysozoa</taxon>
        <taxon>Arthropoda</taxon>
        <taxon>Hexapoda</taxon>
        <taxon>Insecta</taxon>
        <taxon>Pterygota</taxon>
        <taxon>Neoptera</taxon>
        <taxon>Paraneoptera</taxon>
        <taxon>Hemiptera</taxon>
        <taxon>Sternorrhyncha</taxon>
        <taxon>Aphidomorpha</taxon>
        <taxon>Aphidoidea</taxon>
        <taxon>Aphididae</taxon>
        <taxon>Aphidini</taxon>
        <taxon>Aphis</taxon>
        <taxon>Aphis</taxon>
    </lineage>
</organism>
<evidence type="ECO:0000313" key="1">
    <source>
        <dbReference type="EMBL" id="KAF0770265.1"/>
    </source>
</evidence>
<proteinExistence type="predicted"/>
<sequence>MSGLSHNNLPISGVFSLDAVTMLNTPLGMPASSANFAKANAVIGVFSAGFMTHVHPAAKAAPAFLVIIAIGKFHGVIRPTGPSG</sequence>
<reference evidence="1 2" key="1">
    <citation type="submission" date="2019-08" db="EMBL/GenBank/DDBJ databases">
        <title>Whole genome of Aphis craccivora.</title>
        <authorList>
            <person name="Voronova N.V."/>
            <person name="Shulinski R.S."/>
            <person name="Bandarenka Y.V."/>
            <person name="Zhorov D.G."/>
            <person name="Warner D."/>
        </authorList>
    </citation>
    <scope>NUCLEOTIDE SEQUENCE [LARGE SCALE GENOMIC DNA]</scope>
    <source>
        <strain evidence="1">180601</strain>
        <tissue evidence="1">Whole Body</tissue>
    </source>
</reference>
<comment type="caution">
    <text evidence="1">The sequence shown here is derived from an EMBL/GenBank/DDBJ whole genome shotgun (WGS) entry which is preliminary data.</text>
</comment>
<evidence type="ECO:0000313" key="2">
    <source>
        <dbReference type="Proteomes" id="UP000478052"/>
    </source>
</evidence>
<dbReference type="EMBL" id="VUJU01000458">
    <property type="protein sequence ID" value="KAF0770265.1"/>
    <property type="molecule type" value="Genomic_DNA"/>
</dbReference>
<name>A0A6G0ZI92_APHCR</name>
<dbReference type="Proteomes" id="UP000478052">
    <property type="component" value="Unassembled WGS sequence"/>
</dbReference>
<dbReference type="OrthoDB" id="7431549at2759"/>